<sequence>MLYLLACLLTRLHALRRPCPSLSPPPPVPACPLPSCEDTCLLSHSQTTTCLRPSLLTKTINRQTDRQTNKQHNNTNNARWRTGPAGR</sequence>
<reference evidence="2 3" key="1">
    <citation type="submission" date="2024-04" db="EMBL/GenBank/DDBJ databases">
        <title>Phyllosticta paracitricarpa is synonymous to the EU quarantine fungus P. citricarpa based on phylogenomic analyses.</title>
        <authorList>
            <consortium name="Lawrence Berkeley National Laboratory"/>
            <person name="Van Ingen-Buijs V.A."/>
            <person name="Van Westerhoven A.C."/>
            <person name="Haridas S."/>
            <person name="Skiadas P."/>
            <person name="Martin F."/>
            <person name="Groenewald J.Z."/>
            <person name="Crous P.W."/>
            <person name="Seidl M.F."/>
        </authorList>
    </citation>
    <scope>NUCLEOTIDE SEQUENCE [LARGE SCALE GENOMIC DNA]</scope>
    <source>
        <strain evidence="2 3">CBS 123371</strain>
    </source>
</reference>
<name>A0ABR1L0D3_9PEZI</name>
<gene>
    <name evidence="2" type="ORF">IWZ03DRAFT_26580</name>
</gene>
<feature type="region of interest" description="Disordered" evidence="1">
    <location>
        <begin position="61"/>
        <end position="87"/>
    </location>
</feature>
<accession>A0ABR1L0D3</accession>
<protein>
    <recommendedName>
        <fullName evidence="4">Secreted protein</fullName>
    </recommendedName>
</protein>
<organism evidence="2 3">
    <name type="scientific">Phyllosticta citriasiana</name>
    <dbReference type="NCBI Taxonomy" id="595635"/>
    <lineage>
        <taxon>Eukaryota</taxon>
        <taxon>Fungi</taxon>
        <taxon>Dikarya</taxon>
        <taxon>Ascomycota</taxon>
        <taxon>Pezizomycotina</taxon>
        <taxon>Dothideomycetes</taxon>
        <taxon>Dothideomycetes incertae sedis</taxon>
        <taxon>Botryosphaeriales</taxon>
        <taxon>Phyllostictaceae</taxon>
        <taxon>Phyllosticta</taxon>
    </lineage>
</organism>
<evidence type="ECO:0000256" key="1">
    <source>
        <dbReference type="SAM" id="MobiDB-lite"/>
    </source>
</evidence>
<comment type="caution">
    <text evidence="2">The sequence shown here is derived from an EMBL/GenBank/DDBJ whole genome shotgun (WGS) entry which is preliminary data.</text>
</comment>
<evidence type="ECO:0008006" key="4">
    <source>
        <dbReference type="Google" id="ProtNLM"/>
    </source>
</evidence>
<feature type="compositionally biased region" description="Polar residues" evidence="1">
    <location>
        <begin position="70"/>
        <end position="79"/>
    </location>
</feature>
<evidence type="ECO:0000313" key="3">
    <source>
        <dbReference type="Proteomes" id="UP001363622"/>
    </source>
</evidence>
<dbReference type="EMBL" id="JBBPHU010000001">
    <property type="protein sequence ID" value="KAK7524537.1"/>
    <property type="molecule type" value="Genomic_DNA"/>
</dbReference>
<keyword evidence="3" id="KW-1185">Reference proteome</keyword>
<dbReference type="Proteomes" id="UP001363622">
    <property type="component" value="Unassembled WGS sequence"/>
</dbReference>
<evidence type="ECO:0000313" key="2">
    <source>
        <dbReference type="EMBL" id="KAK7524537.1"/>
    </source>
</evidence>
<proteinExistence type="predicted"/>